<dbReference type="InterPro" id="IPR046781">
    <property type="entry name" value="Phage_ORF5"/>
</dbReference>
<accession>A0A976R7Y2</accession>
<dbReference type="Pfam" id="PF20577">
    <property type="entry name" value="Phage_ORF5"/>
    <property type="match status" value="1"/>
</dbReference>
<protein>
    <submittedName>
        <fullName evidence="1">Nonstructural protein</fullName>
    </submittedName>
</protein>
<proteinExistence type="predicted"/>
<reference evidence="1" key="1">
    <citation type="submission" date="2022-02" db="EMBL/GenBank/DDBJ databases">
        <title>Towards deciphering the DNA virus diversity associated with rodent species in the families Cricetidae and Heteromyidae.</title>
        <authorList>
            <person name="Lund M."/>
            <person name="Larsen B.B."/>
            <person name="Gryseels S."/>
            <person name="Kraberger S."/>
            <person name="Rowsey D.M."/>
            <person name="Steger L."/>
            <person name="Yule K.M."/>
            <person name="Upham N.S."/>
            <person name="Worobey M."/>
            <person name="Van Doorslaer K."/>
            <person name="Varsani A."/>
        </authorList>
    </citation>
    <scope>NUCLEOTIDE SEQUENCE</scope>
    <source>
        <strain evidence="1">UA08Rod_5898</strain>
    </source>
</reference>
<organism evidence="1">
    <name type="scientific">Sigmofec virus UA08Rod_5898</name>
    <dbReference type="NCBI Taxonomy" id="2929444"/>
    <lineage>
        <taxon>Viruses</taxon>
        <taxon>Monodnaviria</taxon>
        <taxon>Sangervirae</taxon>
        <taxon>Phixviricota</taxon>
        <taxon>Malgrandaviricetes</taxon>
        <taxon>Petitvirales</taxon>
        <taxon>Microviridae</taxon>
    </lineage>
</organism>
<sequence>MIFKIYSIRDSVAGSFLTPTVDQSDSTAIRNFSLACDSGKRDSSLLAFRPADFSLYCLAEFDSESGLISPFSPIQLVVSGDSVSK</sequence>
<name>A0A976R7Y2_9VIRU</name>
<evidence type="ECO:0000313" key="1">
    <source>
        <dbReference type="EMBL" id="UPW40980.1"/>
    </source>
</evidence>
<dbReference type="EMBL" id="OM869527">
    <property type="protein sequence ID" value="UPW40980.1"/>
    <property type="molecule type" value="Genomic_DNA"/>
</dbReference>